<organism evidence="2 3">
    <name type="scientific">Lentinula edodes</name>
    <name type="common">Shiitake mushroom</name>
    <name type="synonym">Lentinus edodes</name>
    <dbReference type="NCBI Taxonomy" id="5353"/>
    <lineage>
        <taxon>Eukaryota</taxon>
        <taxon>Fungi</taxon>
        <taxon>Dikarya</taxon>
        <taxon>Basidiomycota</taxon>
        <taxon>Agaricomycotina</taxon>
        <taxon>Agaricomycetes</taxon>
        <taxon>Agaricomycetidae</taxon>
        <taxon>Agaricales</taxon>
        <taxon>Marasmiineae</taxon>
        <taxon>Omphalotaceae</taxon>
        <taxon>Lentinula</taxon>
    </lineage>
</organism>
<feature type="compositionally biased region" description="Polar residues" evidence="1">
    <location>
        <begin position="454"/>
        <end position="467"/>
    </location>
</feature>
<accession>A0A1Q3E9L8</accession>
<feature type="compositionally biased region" description="Acidic residues" evidence="1">
    <location>
        <begin position="476"/>
        <end position="486"/>
    </location>
</feature>
<evidence type="ECO:0000256" key="1">
    <source>
        <dbReference type="SAM" id="MobiDB-lite"/>
    </source>
</evidence>
<protein>
    <submittedName>
        <fullName evidence="2">Uncharacterized protein</fullName>
    </submittedName>
</protein>
<dbReference type="EMBL" id="BDGU01000152">
    <property type="protein sequence ID" value="GAW03764.1"/>
    <property type="molecule type" value="Genomic_DNA"/>
</dbReference>
<feature type="compositionally biased region" description="Polar residues" evidence="1">
    <location>
        <begin position="403"/>
        <end position="413"/>
    </location>
</feature>
<gene>
    <name evidence="2" type="ORF">LENED_005510</name>
</gene>
<reference evidence="2 3" key="2">
    <citation type="submission" date="2017-02" db="EMBL/GenBank/DDBJ databases">
        <title>A genome survey and senescence transcriptome analysis in Lentinula edodes.</title>
        <authorList>
            <person name="Sakamoto Y."/>
            <person name="Nakade K."/>
            <person name="Sato S."/>
            <person name="Yoshida Y."/>
            <person name="Miyazaki K."/>
            <person name="Natsume S."/>
            <person name="Konno N."/>
        </authorList>
    </citation>
    <scope>NUCLEOTIDE SEQUENCE [LARGE SCALE GENOMIC DNA]</scope>
    <source>
        <strain evidence="2 3">NBRC 111202</strain>
    </source>
</reference>
<comment type="caution">
    <text evidence="2">The sequence shown here is derived from an EMBL/GenBank/DDBJ whole genome shotgun (WGS) entry which is preliminary data.</text>
</comment>
<feature type="region of interest" description="Disordered" evidence="1">
    <location>
        <begin position="450"/>
        <end position="486"/>
    </location>
</feature>
<reference evidence="2 3" key="1">
    <citation type="submission" date="2016-08" db="EMBL/GenBank/DDBJ databases">
        <authorList>
            <consortium name="Lentinula edodes genome sequencing consortium"/>
            <person name="Sakamoto Y."/>
            <person name="Nakade K."/>
            <person name="Sato S."/>
            <person name="Yoshida Y."/>
            <person name="Miyazaki K."/>
            <person name="Natsume S."/>
            <person name="Konno N."/>
        </authorList>
    </citation>
    <scope>NUCLEOTIDE SEQUENCE [LARGE SCALE GENOMIC DNA]</scope>
    <source>
        <strain evidence="2 3">NBRC 111202</strain>
    </source>
</reference>
<proteinExistence type="predicted"/>
<dbReference type="AlphaFoldDB" id="A0A1Q3E9L8"/>
<dbReference type="Proteomes" id="UP000188533">
    <property type="component" value="Unassembled WGS sequence"/>
</dbReference>
<keyword evidence="3" id="KW-1185">Reference proteome</keyword>
<name>A0A1Q3E9L8_LENED</name>
<sequence length="486" mass="55238">MHELRATDIYAYANRLVFLGPHLYHSAWKSITQVGTFIGEVNRVKRWAENKQNPPKDLVQRFHKFSLGFYVSVVGTCHDWNMQLATLGNLLAFNAIIPDVDLGFDLYNSEKVFCQIIGCDESQLADLRHILFVNLTNCHATLAVRCMETLIHDNDNFLYAERYWCKHLARACPRHDLMVSLEEYIRNGRLDNDPESVNEVFKWLKELPAGEHSSTSRILLTTLGNILRPASLEIKESQSKSSSDSDVESSEDGKNLKLKHLTSCDKSGTSLTAENSENLLIAQDKEWDTILHLQIFTLQIFLHYFYTSPPNMQNSYNHIEASEPSGRKLRNVMARALGSKKQSTYSAEAEVALIARISPTNLQSECNTLVDFDMSQDDEDDTITLWGGNDYLSSRAPLEGGRSATSSRPSQALRTRKDKGPRIMVDRSQMLDPEDRTWDAPRYKLSSKLGFSFRKNSQPTNSANNSQRRARFPEAEVLDPDDSSWM</sequence>
<evidence type="ECO:0000313" key="3">
    <source>
        <dbReference type="Proteomes" id="UP000188533"/>
    </source>
</evidence>
<evidence type="ECO:0000313" key="2">
    <source>
        <dbReference type="EMBL" id="GAW03764.1"/>
    </source>
</evidence>
<feature type="region of interest" description="Disordered" evidence="1">
    <location>
        <begin position="396"/>
        <end position="422"/>
    </location>
</feature>
<feature type="region of interest" description="Disordered" evidence="1">
    <location>
        <begin position="234"/>
        <end position="253"/>
    </location>
</feature>